<dbReference type="PANTHER" id="PTHR46499:SF1">
    <property type="entry name" value="QUEUINE TRNA-RIBOSYLTRANSFERASE"/>
    <property type="match status" value="1"/>
</dbReference>
<organism evidence="9 10">
    <name type="scientific">Sporobacter termitidis DSM 10068</name>
    <dbReference type="NCBI Taxonomy" id="1123282"/>
    <lineage>
        <taxon>Bacteria</taxon>
        <taxon>Bacillati</taxon>
        <taxon>Bacillota</taxon>
        <taxon>Clostridia</taxon>
        <taxon>Eubacteriales</taxon>
        <taxon>Oscillospiraceae</taxon>
        <taxon>Sporobacter</taxon>
    </lineage>
</organism>
<dbReference type="InterPro" id="IPR002616">
    <property type="entry name" value="tRNA_ribo_trans-like"/>
</dbReference>
<dbReference type="FunFam" id="3.20.20.105:FF:000001">
    <property type="entry name" value="Queuine tRNA-ribosyltransferase"/>
    <property type="match status" value="1"/>
</dbReference>
<feature type="binding site" evidence="7">
    <location>
        <begin position="89"/>
        <end position="93"/>
    </location>
    <ligand>
        <name>substrate</name>
    </ligand>
</feature>
<feature type="binding site" evidence="7">
    <location>
        <position position="309"/>
    </location>
    <ligand>
        <name>Zn(2+)</name>
        <dbReference type="ChEBI" id="CHEBI:29105"/>
    </ligand>
</feature>
<dbReference type="UniPathway" id="UPA00392"/>
<keyword evidence="2 7" id="KW-0808">Transferase</keyword>
<feature type="binding site" evidence="7">
    <location>
        <position position="221"/>
    </location>
    <ligand>
        <name>substrate</name>
    </ligand>
</feature>
<dbReference type="SUPFAM" id="SSF51713">
    <property type="entry name" value="tRNA-guanine transglycosylase"/>
    <property type="match status" value="1"/>
</dbReference>
<evidence type="ECO:0000256" key="3">
    <source>
        <dbReference type="ARBA" id="ARBA00022694"/>
    </source>
</evidence>
<feature type="region of interest" description="RNA binding; important for wobble base 34 recognition" evidence="7">
    <location>
        <begin position="276"/>
        <end position="280"/>
    </location>
</feature>
<evidence type="ECO:0000259" key="8">
    <source>
        <dbReference type="Pfam" id="PF01702"/>
    </source>
</evidence>
<evidence type="ECO:0000313" key="9">
    <source>
        <dbReference type="EMBL" id="SHH49346.1"/>
    </source>
</evidence>
<dbReference type="InterPro" id="IPR036511">
    <property type="entry name" value="TGT-like_sf"/>
</dbReference>
<evidence type="ECO:0000256" key="5">
    <source>
        <dbReference type="ARBA" id="ARBA00022833"/>
    </source>
</evidence>
<sequence>MFRLIAKEGRARRGEFTTAHGVVQTPVFMNVGTQAAIKGALSSEDLERIGCQIELSNTYHLHLRPGDMLIRAQGGLHKFMSWDRPILTDSGGFQIFSLAGLRKISEEGVTFSSHIDGRRIFMSPEDCMRIQANLGSDIAMAFDECVEIPSPRDYVEKSCDRTYRWLVRCRDEMRRQMEQPDAVNRGELLFGINQGAVFPELRIRHMRQIAELDLPGYAIGGLAVGETVGEMYDIIETVEEHMPADKPRYLMGVGTPANILEGVARGVDFFDCVMPARNGRHGHLYTWSGVINMNNEKHAGDSRPIDETCACPVCQRYSRAYLRHLFKAEEMLALRLAVMHNLYFYNALMQKIRDALDCGEFHAFRARHAEILSNRI</sequence>
<comment type="cofactor">
    <cofactor evidence="7">
        <name>Zn(2+)</name>
        <dbReference type="ChEBI" id="CHEBI:29105"/>
    </cofactor>
    <text evidence="7">Binds 1 zinc ion per subunit.</text>
</comment>
<dbReference type="Proteomes" id="UP000183995">
    <property type="component" value="Unassembled WGS sequence"/>
</dbReference>
<evidence type="ECO:0000256" key="1">
    <source>
        <dbReference type="ARBA" id="ARBA00022676"/>
    </source>
</evidence>
<dbReference type="InterPro" id="IPR050076">
    <property type="entry name" value="ArchSynthase1/Queuine_TRR"/>
</dbReference>
<evidence type="ECO:0000256" key="2">
    <source>
        <dbReference type="ARBA" id="ARBA00022679"/>
    </source>
</evidence>
<dbReference type="GO" id="GO:0008616">
    <property type="term" value="P:tRNA queuosine(34) biosynthetic process"/>
    <property type="evidence" value="ECO:0007669"/>
    <property type="project" value="UniProtKB-UniRule"/>
</dbReference>
<dbReference type="OrthoDB" id="9805417at2"/>
<protein>
    <recommendedName>
        <fullName evidence="7">Queuine tRNA-ribosyltransferase</fullName>
        <ecNumber evidence="7">2.4.2.29</ecNumber>
    </recommendedName>
    <alternativeName>
        <fullName evidence="7">Guanine insertion enzyme</fullName>
    </alternativeName>
    <alternativeName>
        <fullName evidence="7">tRNA-guanine transglycosylase</fullName>
    </alternativeName>
</protein>
<feature type="binding site" evidence="7">
    <location>
        <position position="340"/>
    </location>
    <ligand>
        <name>Zn(2+)</name>
        <dbReference type="ChEBI" id="CHEBI:29105"/>
    </ligand>
</feature>
<keyword evidence="5 7" id="KW-0862">Zinc</keyword>
<comment type="subunit">
    <text evidence="7">Homodimer. Within each dimer, one monomer is responsible for RNA recognition and catalysis, while the other monomer binds to the replacement base PreQ1.</text>
</comment>
<keyword evidence="3 7" id="KW-0819">tRNA processing</keyword>
<reference evidence="9 10" key="1">
    <citation type="submission" date="2016-11" db="EMBL/GenBank/DDBJ databases">
        <authorList>
            <person name="Jaros S."/>
            <person name="Januszkiewicz K."/>
            <person name="Wedrychowicz H."/>
        </authorList>
    </citation>
    <scope>NUCLEOTIDE SEQUENCE [LARGE SCALE GENOMIC DNA]</scope>
    <source>
        <strain evidence="9 10">DSM 10068</strain>
    </source>
</reference>
<keyword evidence="10" id="KW-1185">Reference proteome</keyword>
<feature type="active site" description="Nucleophile" evidence="7">
    <location>
        <position position="271"/>
    </location>
</feature>
<comment type="catalytic activity">
    <reaction evidence="6 7">
        <text>7-aminomethyl-7-carbaguanine + guanosine(34) in tRNA = 7-aminomethyl-7-carbaguanosine(34) in tRNA + guanine</text>
        <dbReference type="Rhea" id="RHEA:24104"/>
        <dbReference type="Rhea" id="RHEA-COMP:10341"/>
        <dbReference type="Rhea" id="RHEA-COMP:10342"/>
        <dbReference type="ChEBI" id="CHEBI:16235"/>
        <dbReference type="ChEBI" id="CHEBI:58703"/>
        <dbReference type="ChEBI" id="CHEBI:74269"/>
        <dbReference type="ChEBI" id="CHEBI:82833"/>
        <dbReference type="EC" id="2.4.2.29"/>
    </reaction>
</comment>
<keyword evidence="7" id="KW-0479">Metal-binding</keyword>
<feature type="active site" description="Proton acceptor" evidence="7">
    <location>
        <position position="89"/>
    </location>
</feature>
<accession>A0A1M5TF60</accession>
<keyword evidence="4 7" id="KW-0671">Queuosine biosynthesis</keyword>
<comment type="pathway">
    <text evidence="7">tRNA modification; tRNA-queuosine biosynthesis.</text>
</comment>
<dbReference type="NCBIfam" id="TIGR00430">
    <property type="entry name" value="Q_tRNA_tgt"/>
    <property type="match status" value="1"/>
</dbReference>
<dbReference type="Pfam" id="PF01702">
    <property type="entry name" value="TGT"/>
    <property type="match status" value="1"/>
</dbReference>
<evidence type="ECO:0000256" key="4">
    <source>
        <dbReference type="ARBA" id="ARBA00022785"/>
    </source>
</evidence>
<comment type="similarity">
    <text evidence="7">Belongs to the queuine tRNA-ribosyltransferase family.</text>
</comment>
<feature type="region of interest" description="RNA binding" evidence="7">
    <location>
        <begin position="252"/>
        <end position="258"/>
    </location>
</feature>
<dbReference type="InterPro" id="IPR004803">
    <property type="entry name" value="TGT"/>
</dbReference>
<dbReference type="HAMAP" id="MF_00168">
    <property type="entry name" value="Q_tRNA_Tgt"/>
    <property type="match status" value="1"/>
</dbReference>
<feature type="domain" description="tRNA-guanine(15) transglycosylase-like" evidence="8">
    <location>
        <begin position="10"/>
        <end position="370"/>
    </location>
</feature>
<dbReference type="Gene3D" id="3.20.20.105">
    <property type="entry name" value="Queuine tRNA-ribosyltransferase-like"/>
    <property type="match status" value="1"/>
</dbReference>
<evidence type="ECO:0000256" key="7">
    <source>
        <dbReference type="HAMAP-Rule" id="MF_00168"/>
    </source>
</evidence>
<proteinExistence type="inferred from homology"/>
<dbReference type="GO" id="GO:0005829">
    <property type="term" value="C:cytosol"/>
    <property type="evidence" value="ECO:0007669"/>
    <property type="project" value="TreeGrafter"/>
</dbReference>
<dbReference type="AlphaFoldDB" id="A0A1M5TF60"/>
<feature type="binding site" evidence="7">
    <location>
        <position position="314"/>
    </location>
    <ligand>
        <name>Zn(2+)</name>
        <dbReference type="ChEBI" id="CHEBI:29105"/>
    </ligand>
</feature>
<dbReference type="NCBIfam" id="TIGR00449">
    <property type="entry name" value="tgt_general"/>
    <property type="match status" value="1"/>
</dbReference>
<dbReference type="GO" id="GO:0046872">
    <property type="term" value="F:metal ion binding"/>
    <property type="evidence" value="ECO:0007669"/>
    <property type="project" value="UniProtKB-KW"/>
</dbReference>
<comment type="function">
    <text evidence="7">Catalyzes the base-exchange of a guanine (G) residue with the queuine precursor 7-aminomethyl-7-deazaguanine (PreQ1) at position 34 (anticodon wobble position) in tRNAs with GU(N) anticodons (tRNA-Asp, -Asn, -His and -Tyr). Catalysis occurs through a double-displacement mechanism. The nucleophile active site attacks the C1' of nucleotide 34 to detach the guanine base from the RNA, forming a covalent enzyme-RNA intermediate. The proton acceptor active site deprotonates the incoming PreQ1, allowing a nucleophilic attack on the C1' of the ribose to form the product. After dissociation, two additional enzymatic reactions on the tRNA convert PreQ1 to queuine (Q), resulting in the hypermodified nucleoside queuosine (7-(((4,5-cis-dihydroxy-2-cyclopenten-1-yl)amino)methyl)-7-deazaguanosine).</text>
</comment>
<feature type="binding site" evidence="7">
    <location>
        <position position="143"/>
    </location>
    <ligand>
        <name>substrate</name>
    </ligand>
</feature>
<name>A0A1M5TF60_9FIRM</name>
<dbReference type="GO" id="GO:0008479">
    <property type="term" value="F:tRNA-guanosine(34) queuine transglycosylase activity"/>
    <property type="evidence" value="ECO:0007669"/>
    <property type="project" value="UniProtKB-UniRule"/>
</dbReference>
<dbReference type="EMBL" id="FQXV01000001">
    <property type="protein sequence ID" value="SHH49346.1"/>
    <property type="molecule type" value="Genomic_DNA"/>
</dbReference>
<gene>
    <name evidence="7" type="primary">tgt</name>
    <name evidence="9" type="ORF">SAMN02745823_00067</name>
</gene>
<evidence type="ECO:0000313" key="10">
    <source>
        <dbReference type="Proteomes" id="UP000183995"/>
    </source>
</evidence>
<dbReference type="RefSeq" id="WP_073075666.1">
    <property type="nucleotide sequence ID" value="NZ_FQXV01000001.1"/>
</dbReference>
<evidence type="ECO:0000256" key="6">
    <source>
        <dbReference type="ARBA" id="ARBA00050112"/>
    </source>
</evidence>
<dbReference type="STRING" id="1123282.SAMN02745823_00067"/>
<dbReference type="PANTHER" id="PTHR46499">
    <property type="entry name" value="QUEUINE TRNA-RIBOSYLTRANSFERASE"/>
    <property type="match status" value="1"/>
</dbReference>
<dbReference type="EC" id="2.4.2.29" evidence="7"/>
<keyword evidence="1 7" id="KW-0328">Glycosyltransferase</keyword>
<feature type="binding site" evidence="7">
    <location>
        <position position="311"/>
    </location>
    <ligand>
        <name>Zn(2+)</name>
        <dbReference type="ChEBI" id="CHEBI:29105"/>
    </ligand>
</feature>
<feature type="binding site" evidence="7">
    <location>
        <position position="194"/>
    </location>
    <ligand>
        <name>substrate</name>
    </ligand>
</feature>